<evidence type="ECO:0000256" key="1">
    <source>
        <dbReference type="ARBA" id="ARBA00022786"/>
    </source>
</evidence>
<dbReference type="SMART" id="SM00213">
    <property type="entry name" value="UBQ"/>
    <property type="match status" value="1"/>
</dbReference>
<dbReference type="CDD" id="cd01806">
    <property type="entry name" value="Ubl_NEDD8"/>
    <property type="match status" value="1"/>
</dbReference>
<organism evidence="3">
    <name type="scientific">Chlamydomonas euryale</name>
    <dbReference type="NCBI Taxonomy" id="1486919"/>
    <lineage>
        <taxon>Eukaryota</taxon>
        <taxon>Viridiplantae</taxon>
        <taxon>Chlorophyta</taxon>
        <taxon>core chlorophytes</taxon>
        <taxon>Chlorophyceae</taxon>
        <taxon>CS clade</taxon>
        <taxon>Chlamydomonadales</taxon>
        <taxon>Chlamydomonadaceae</taxon>
        <taxon>Chlamydomonas</taxon>
    </lineage>
</organism>
<protein>
    <recommendedName>
        <fullName evidence="2">Ubiquitin-like domain-containing protein</fullName>
    </recommendedName>
</protein>
<dbReference type="SUPFAM" id="SSF54236">
    <property type="entry name" value="Ubiquitin-like"/>
    <property type="match status" value="1"/>
</dbReference>
<dbReference type="InterPro" id="IPR029071">
    <property type="entry name" value="Ubiquitin-like_domsf"/>
</dbReference>
<evidence type="ECO:0000259" key="2">
    <source>
        <dbReference type="PROSITE" id="PS50053"/>
    </source>
</evidence>
<gene>
    <name evidence="3" type="ORF">CEUR00632_LOCUS20457</name>
</gene>
<dbReference type="PROSITE" id="PS00299">
    <property type="entry name" value="UBIQUITIN_1"/>
    <property type="match status" value="1"/>
</dbReference>
<dbReference type="FunFam" id="3.10.20.90:FF:000023">
    <property type="entry name" value="NEDD8 protein"/>
    <property type="match status" value="1"/>
</dbReference>
<dbReference type="EMBL" id="HBEC01043910">
    <property type="protein sequence ID" value="CAD8309965.1"/>
    <property type="molecule type" value="Transcribed_RNA"/>
</dbReference>
<name>A0A7R9VZJ9_9CHLO</name>
<dbReference type="PRINTS" id="PR00348">
    <property type="entry name" value="UBIQUITIN"/>
</dbReference>
<dbReference type="InterPro" id="IPR038738">
    <property type="entry name" value="Nedd8-like"/>
</dbReference>
<accession>A0A7R9VZJ9</accession>
<dbReference type="InterPro" id="IPR000626">
    <property type="entry name" value="Ubiquitin-like_dom"/>
</dbReference>
<dbReference type="PANTHER" id="PTHR37381:SF1">
    <property type="entry name" value="PENTATRICOPEPTIDE REPEAT (PPR) SUPERFAMILY PROTEIN"/>
    <property type="match status" value="1"/>
</dbReference>
<proteinExistence type="predicted"/>
<sequence>MMIKIKTLTGKEIEIDIEPTDTIERIKERVEEKEGIPPVQQRLIFAGKQMNDEKSAKDYNVEGGWLESNPVLARRLLSAATATDVEDLLLAADAGASAASPGHSISPSDAELLISAALDKGNVALAMSLHAAMRRARGPARVGNFGGAAPGFSSTGSATGSLDSPFAWPPACVASTSALVVGLCRQIAIAEAVAVVADLRCPVPRRSEDLVGFGKVITSPLAPSRTLTVAQPQEGFKLVADAYSKYEYEVFSGTVAAAGSEQLQSNANDLIWRVVRAVGLLRSPASAAVHTLTVAAPDGTQRVFRFATSSPDVPAAAGERVTLVCAPVKNSAKGSRLVLSATPPGRKPGEAMQVTNHRTGSVTPLLAPPAAASVGGPLPAWVLPAAVLLAGGDAASSLLDPALPALIAAGSFTAATAVLGGSTVLVPRLRQLSDNDVRVEYSRQQLLGQYAVVAAKADEVAADANEDIRVLARLWQLQNKMESVGLVSAYGTRIERVESARANIEERLCKKLELLEGYARVMNMIEIEVEMDLEVPAAELADIQQQLMALSDLEEVRTEWSLQAEARDEVERLLRSA</sequence>
<dbReference type="PROSITE" id="PS50053">
    <property type="entry name" value="UBIQUITIN_2"/>
    <property type="match status" value="1"/>
</dbReference>
<dbReference type="Gene3D" id="3.10.20.90">
    <property type="entry name" value="Phosphatidylinositol 3-kinase Catalytic Subunit, Chain A, domain 1"/>
    <property type="match status" value="1"/>
</dbReference>
<evidence type="ECO:0000313" key="3">
    <source>
        <dbReference type="EMBL" id="CAD8309965.1"/>
    </source>
</evidence>
<dbReference type="InterPro" id="IPR019956">
    <property type="entry name" value="Ubiquitin_dom"/>
</dbReference>
<keyword evidence="1" id="KW-0833">Ubl conjugation pathway</keyword>
<dbReference type="Pfam" id="PF00240">
    <property type="entry name" value="ubiquitin"/>
    <property type="match status" value="1"/>
</dbReference>
<feature type="domain" description="Ubiquitin-like" evidence="2">
    <location>
        <begin position="1"/>
        <end position="64"/>
    </location>
</feature>
<dbReference type="AlphaFoldDB" id="A0A7R9VZJ9"/>
<dbReference type="PANTHER" id="PTHR37381">
    <property type="entry name" value="PENTATRICOPEPTIDE REPEAT (PPR) SUPERFAMILY PROTEIN"/>
    <property type="match status" value="1"/>
</dbReference>
<reference evidence="3" key="1">
    <citation type="submission" date="2021-01" db="EMBL/GenBank/DDBJ databases">
        <authorList>
            <person name="Corre E."/>
            <person name="Pelletier E."/>
            <person name="Niang G."/>
            <person name="Scheremetjew M."/>
            <person name="Finn R."/>
            <person name="Kale V."/>
            <person name="Holt S."/>
            <person name="Cochrane G."/>
            <person name="Meng A."/>
            <person name="Brown T."/>
            <person name="Cohen L."/>
        </authorList>
    </citation>
    <scope>NUCLEOTIDE SEQUENCE</scope>
    <source>
        <strain evidence="3">CCMP219</strain>
    </source>
</reference>
<dbReference type="InterPro" id="IPR019954">
    <property type="entry name" value="Ubiquitin_CS"/>
</dbReference>